<dbReference type="AlphaFoldDB" id="A0A250JRA0"/>
<keyword evidence="2" id="KW-1185">Reference proteome</keyword>
<evidence type="ECO:0000313" key="2">
    <source>
        <dbReference type="Proteomes" id="UP000217343"/>
    </source>
</evidence>
<gene>
    <name evidence="1" type="ORF">MYMAC_001499</name>
</gene>
<protein>
    <submittedName>
        <fullName evidence="1">Uncharacterized protein</fullName>
    </submittedName>
</protein>
<name>A0A250JRA0_9BACT</name>
<dbReference type="Proteomes" id="UP000217343">
    <property type="component" value="Chromosome"/>
</dbReference>
<proteinExistence type="predicted"/>
<dbReference type="EMBL" id="CP022203">
    <property type="protein sequence ID" value="ATB45911.1"/>
    <property type="molecule type" value="Genomic_DNA"/>
</dbReference>
<sequence>MRMRLTQDVEQEADGRRELTVEVFVHERRGGVAELQPAGAECRVRWLRGTADLNRQGSGTATVRVAAPGLYRVRSVASARHARDAYVEVTEENGALGERQGSCRVREFNRCASTPALPGWGSGRG</sequence>
<reference evidence="1 2" key="1">
    <citation type="submission" date="2017-06" db="EMBL/GenBank/DDBJ databases">
        <title>Sequencing and comparative analysis of myxobacterial genomes.</title>
        <authorList>
            <person name="Rupp O."/>
            <person name="Goesmann A."/>
            <person name="Sogaard-Andersen L."/>
        </authorList>
    </citation>
    <scope>NUCLEOTIDE SEQUENCE [LARGE SCALE GENOMIC DNA]</scope>
    <source>
        <strain evidence="1 2">DSM 14697</strain>
    </source>
</reference>
<evidence type="ECO:0000313" key="1">
    <source>
        <dbReference type="EMBL" id="ATB45911.1"/>
    </source>
</evidence>
<organism evidence="1 2">
    <name type="scientific">Corallococcus macrosporus DSM 14697</name>
    <dbReference type="NCBI Taxonomy" id="1189310"/>
    <lineage>
        <taxon>Bacteria</taxon>
        <taxon>Pseudomonadati</taxon>
        <taxon>Myxococcota</taxon>
        <taxon>Myxococcia</taxon>
        <taxon>Myxococcales</taxon>
        <taxon>Cystobacterineae</taxon>
        <taxon>Myxococcaceae</taxon>
        <taxon>Corallococcus</taxon>
    </lineage>
</organism>
<accession>A0A250JRA0</accession>
<dbReference type="KEGG" id="mmas:MYMAC_001499"/>